<dbReference type="Proteomes" id="UP001177140">
    <property type="component" value="Unassembled WGS sequence"/>
</dbReference>
<evidence type="ECO:0000256" key="1">
    <source>
        <dbReference type="ARBA" id="ARBA00004229"/>
    </source>
</evidence>
<dbReference type="InterPro" id="IPR009410">
    <property type="entry name" value="Allene_ox_cyc"/>
</dbReference>
<keyword evidence="11" id="KW-1185">Reference proteome</keyword>
<reference evidence="10" key="1">
    <citation type="submission" date="2022-03" db="EMBL/GenBank/DDBJ databases">
        <title>A functionally conserved STORR gene fusion in Papaver species that diverged 16.8 million years ago.</title>
        <authorList>
            <person name="Catania T."/>
        </authorList>
    </citation>
    <scope>NUCLEOTIDE SEQUENCE</scope>
    <source>
        <strain evidence="10">S-191538</strain>
    </source>
</reference>
<proteinExistence type="inferred from homology"/>
<comment type="similarity">
    <text evidence="2">Belongs to the allene oxide cyclase family.</text>
</comment>
<evidence type="ECO:0000313" key="11">
    <source>
        <dbReference type="Proteomes" id="UP001177140"/>
    </source>
</evidence>
<dbReference type="EC" id="5.3.99.6" evidence="3"/>
<evidence type="ECO:0000313" key="9">
    <source>
        <dbReference type="EMBL" id="MCL7026503.1"/>
    </source>
</evidence>
<dbReference type="InterPro" id="IPR044859">
    <property type="entry name" value="Allene_oxi_cyc_Dirigent"/>
</dbReference>
<protein>
    <recommendedName>
        <fullName evidence="3">allene-oxide cyclase</fullName>
        <ecNumber evidence="3">5.3.99.6</ecNumber>
    </recommendedName>
</protein>
<dbReference type="GO" id="GO:0009507">
    <property type="term" value="C:chloroplast"/>
    <property type="evidence" value="ECO:0007669"/>
    <property type="project" value="UniProtKB-SubCell"/>
</dbReference>
<name>A0AA41RYH5_PAPNU</name>
<keyword evidence="4" id="KW-0150">Chloroplast</keyword>
<evidence type="ECO:0000256" key="6">
    <source>
        <dbReference type="ARBA" id="ARBA00022946"/>
    </source>
</evidence>
<comment type="caution">
    <text evidence="10">The sequence shown here is derived from an EMBL/GenBank/DDBJ whole genome shotgun (WGS) entry which is preliminary data.</text>
</comment>
<gene>
    <name evidence="10" type="ORF">MKW94_016923</name>
    <name evidence="9" type="ORF">MKW94_026811</name>
</gene>
<organism evidence="10 11">
    <name type="scientific">Papaver nudicaule</name>
    <name type="common">Iceland poppy</name>
    <dbReference type="NCBI Taxonomy" id="74823"/>
    <lineage>
        <taxon>Eukaryota</taxon>
        <taxon>Viridiplantae</taxon>
        <taxon>Streptophyta</taxon>
        <taxon>Embryophyta</taxon>
        <taxon>Tracheophyta</taxon>
        <taxon>Spermatophyta</taxon>
        <taxon>Magnoliopsida</taxon>
        <taxon>Ranunculales</taxon>
        <taxon>Papaveraceae</taxon>
        <taxon>Papaveroideae</taxon>
        <taxon>Papaver</taxon>
    </lineage>
</organism>
<evidence type="ECO:0000256" key="3">
    <source>
        <dbReference type="ARBA" id="ARBA00012209"/>
    </source>
</evidence>
<dbReference type="EMBL" id="JAJJMA010089077">
    <property type="protein sequence ID" value="MCL7029319.1"/>
    <property type="molecule type" value="Genomic_DNA"/>
</dbReference>
<dbReference type="PANTHER" id="PTHR31843">
    <property type="entry name" value="ALLENE OXIDE CYCLASE 4, CHLOROPLASTIC"/>
    <property type="match status" value="1"/>
</dbReference>
<evidence type="ECO:0000256" key="5">
    <source>
        <dbReference type="ARBA" id="ARBA00022640"/>
    </source>
</evidence>
<evidence type="ECO:0000256" key="4">
    <source>
        <dbReference type="ARBA" id="ARBA00022528"/>
    </source>
</evidence>
<dbReference type="PANTHER" id="PTHR31843:SF11">
    <property type="entry name" value="ALLENE OXIDE CYCLASE 4, CHLOROPLASTIC"/>
    <property type="match status" value="1"/>
</dbReference>
<evidence type="ECO:0000256" key="7">
    <source>
        <dbReference type="ARBA" id="ARBA00023235"/>
    </source>
</evidence>
<evidence type="ECO:0000313" key="10">
    <source>
        <dbReference type="EMBL" id="MCL7029319.1"/>
    </source>
</evidence>
<keyword evidence="7" id="KW-0413">Isomerase</keyword>
<evidence type="ECO:0000256" key="2">
    <source>
        <dbReference type="ARBA" id="ARBA00007982"/>
    </source>
</evidence>
<dbReference type="SUPFAM" id="SSF141493">
    <property type="entry name" value="Allene oxide cyclase-like"/>
    <property type="match status" value="1"/>
</dbReference>
<dbReference type="AlphaFoldDB" id="A0AA41RYH5"/>
<dbReference type="Pfam" id="PF06351">
    <property type="entry name" value="Allene_ox_cyc"/>
    <property type="match status" value="1"/>
</dbReference>
<comment type="subcellular location">
    <subcellularLocation>
        <location evidence="1">Plastid</location>
        <location evidence="1">Chloroplast</location>
    </subcellularLocation>
</comment>
<keyword evidence="6" id="KW-0809">Transit peptide</keyword>
<accession>A0AA41RYH5</accession>
<dbReference type="Gene3D" id="2.40.480.10">
    <property type="entry name" value="Allene oxide cyclase-like"/>
    <property type="match status" value="1"/>
</dbReference>
<dbReference type="GO" id="GO:0009695">
    <property type="term" value="P:jasmonic acid biosynthetic process"/>
    <property type="evidence" value="ECO:0007669"/>
    <property type="project" value="InterPro"/>
</dbReference>
<comment type="catalytic activity">
    <reaction evidence="8">
        <text>(9Z,13S,15Z)-12,13-epoxyoctadeca-9,11,15-trienoate = (9S,13S,15Z)-12-oxophyto-10,15-dienoate</text>
        <dbReference type="Rhea" id="RHEA:22592"/>
        <dbReference type="ChEBI" id="CHEBI:36438"/>
        <dbReference type="ChEBI" id="CHEBI:57411"/>
        <dbReference type="EC" id="5.3.99.6"/>
    </reaction>
</comment>
<evidence type="ECO:0000256" key="8">
    <source>
        <dbReference type="ARBA" id="ARBA00049891"/>
    </source>
</evidence>
<dbReference type="InterPro" id="IPR034871">
    <property type="entry name" value="Allene_oxi_cyc_sf"/>
</dbReference>
<keyword evidence="5" id="KW-0934">Plastid</keyword>
<dbReference type="EMBL" id="JAJJMA010057546">
    <property type="protein sequence ID" value="MCL7026503.1"/>
    <property type="molecule type" value="Genomic_DNA"/>
</dbReference>
<sequence>MLGTNAMCWSFPGYQTLNSPYKYGLQHHLPIPPTSSSSSVLLVVSAAESLISHLLVMAYSAGSALKTISSSLKPVANSQLPKLLSFSSQIVKFPTTHQTYPTLTQTKSITSTPRSFFCKKDKSEPASAKKESAAPAKVQELHVYEINERDRGSPAYLPLSQKPVHSLGDLVPFSNKIYSGNLKKRIGITSGICILIQNVPEKKGDRYEAIYSFYFGDYGHISVQGAYLTYEDTLLAVTGGSGIFQGVSGQVKLKQIVFPFKLFYTFQLKGIADLPSELLGTPVEPSPSVEPAPEAKATQPGFTIKNFTN</sequence>
<dbReference type="GO" id="GO:0046423">
    <property type="term" value="F:allene-oxide cyclase activity"/>
    <property type="evidence" value="ECO:0007669"/>
    <property type="project" value="UniProtKB-EC"/>
</dbReference>